<evidence type="ECO:0000313" key="2">
    <source>
        <dbReference type="EMBL" id="GGL87722.1"/>
    </source>
</evidence>
<name>A0ABQ2GCW7_9DEIO</name>
<comment type="caution">
    <text evidence="2">The sequence shown here is derived from an EMBL/GenBank/DDBJ whole genome shotgun (WGS) entry which is preliminary data.</text>
</comment>
<keyword evidence="3" id="KW-1185">Reference proteome</keyword>
<sequence length="105" mass="11297">MKNVAVVQKQLDIKPIEDWSHRLQAAGATVQSGDFGLVARGLVPQKTDLDGSGDPEPEGHETGALRLGATAPWAAEDSRKARRNSARLDQVFPTLGQLGPRVVSW</sequence>
<reference evidence="3" key="1">
    <citation type="journal article" date="2019" name="Int. J. Syst. Evol. Microbiol.">
        <title>The Global Catalogue of Microorganisms (GCM) 10K type strain sequencing project: providing services to taxonomists for standard genome sequencing and annotation.</title>
        <authorList>
            <consortium name="The Broad Institute Genomics Platform"/>
            <consortium name="The Broad Institute Genome Sequencing Center for Infectious Disease"/>
            <person name="Wu L."/>
            <person name="Ma J."/>
        </authorList>
    </citation>
    <scope>NUCLEOTIDE SEQUENCE [LARGE SCALE GENOMIC DNA]</scope>
    <source>
        <strain evidence="3">JCM 15442</strain>
    </source>
</reference>
<proteinExistence type="predicted"/>
<feature type="region of interest" description="Disordered" evidence="1">
    <location>
        <begin position="46"/>
        <end position="83"/>
    </location>
</feature>
<accession>A0ABQ2GCW7</accession>
<evidence type="ECO:0000313" key="3">
    <source>
        <dbReference type="Proteomes" id="UP000639973"/>
    </source>
</evidence>
<gene>
    <name evidence="2" type="ORF">GCM10010840_27130</name>
</gene>
<protein>
    <submittedName>
        <fullName evidence="2">Uncharacterized protein</fullName>
    </submittedName>
</protein>
<evidence type="ECO:0000256" key="1">
    <source>
        <dbReference type="SAM" id="MobiDB-lite"/>
    </source>
</evidence>
<organism evidence="2 3">
    <name type="scientific">Deinococcus aerolatus</name>
    <dbReference type="NCBI Taxonomy" id="522487"/>
    <lineage>
        <taxon>Bacteria</taxon>
        <taxon>Thermotogati</taxon>
        <taxon>Deinococcota</taxon>
        <taxon>Deinococci</taxon>
        <taxon>Deinococcales</taxon>
        <taxon>Deinococcaceae</taxon>
        <taxon>Deinococcus</taxon>
    </lineage>
</organism>
<dbReference type="Proteomes" id="UP000639973">
    <property type="component" value="Unassembled WGS sequence"/>
</dbReference>
<dbReference type="EMBL" id="BMOL01000013">
    <property type="protein sequence ID" value="GGL87722.1"/>
    <property type="molecule type" value="Genomic_DNA"/>
</dbReference>